<dbReference type="Pfam" id="PF17137">
    <property type="entry name" value="DUF5110"/>
    <property type="match status" value="1"/>
</dbReference>
<evidence type="ECO:0000256" key="4">
    <source>
        <dbReference type="ARBA" id="ARBA00023295"/>
    </source>
</evidence>
<evidence type="ECO:0000313" key="6">
    <source>
        <dbReference type="EMBL" id="EFN50503.1"/>
    </source>
</evidence>
<dbReference type="OrthoDB" id="3237269at2759"/>
<reference evidence="6 7" key="1">
    <citation type="journal article" date="2010" name="Plant Cell">
        <title>The Chlorella variabilis NC64A genome reveals adaptation to photosymbiosis, coevolution with viruses, and cryptic sex.</title>
        <authorList>
            <person name="Blanc G."/>
            <person name="Duncan G."/>
            <person name="Agarkova I."/>
            <person name="Borodovsky M."/>
            <person name="Gurnon J."/>
            <person name="Kuo A."/>
            <person name="Lindquist E."/>
            <person name="Lucas S."/>
            <person name="Pangilinan J."/>
            <person name="Polle J."/>
            <person name="Salamov A."/>
            <person name="Terry A."/>
            <person name="Yamada T."/>
            <person name="Dunigan D.D."/>
            <person name="Grigoriev I.V."/>
            <person name="Claverie J.M."/>
            <person name="Van Etten J.L."/>
        </authorList>
    </citation>
    <scope>NUCLEOTIDE SEQUENCE [LARGE SCALE GENOMIC DNA]</scope>
    <source>
        <strain evidence="6 7">NC64A</strain>
    </source>
</reference>
<sequence length="203" mass="21402">MWYDNRDGTAIDSALPEHRNFSAPVTLEFIRSYLRGGTMLSLKERPRRSSAQMAGDPISLVVALDKSGQAAGELYVDDGRSYAFQRGAYAYRSLRFTADGLLASAAGDHGGMQLAAPLPGYDPQVVIDRVVVLGLAGGPQRWGASLVGPDGEQQRQLDAAPGPLYNKEGLGDVALVVRRAGLPVGGDWGIRFAPAAGTGGSES</sequence>
<dbReference type="GO" id="GO:0090599">
    <property type="term" value="F:alpha-glucosidase activity"/>
    <property type="evidence" value="ECO:0007669"/>
    <property type="project" value="TreeGrafter"/>
</dbReference>
<dbReference type="KEGG" id="cvr:CHLNCDRAFT_59508"/>
<dbReference type="PANTHER" id="PTHR22762:SF54">
    <property type="entry name" value="BCDNA.GH04962"/>
    <property type="match status" value="1"/>
</dbReference>
<keyword evidence="3" id="KW-0325">Glycoprotein</keyword>
<dbReference type="InParanoid" id="E1ZUJ2"/>
<keyword evidence="4" id="KW-0326">Glycosidase</keyword>
<evidence type="ECO:0000259" key="5">
    <source>
        <dbReference type="Pfam" id="PF17137"/>
    </source>
</evidence>
<gene>
    <name evidence="6" type="ORF">CHLNCDRAFT_59508</name>
</gene>
<name>E1ZUJ2_CHLVA</name>
<evidence type="ECO:0000256" key="3">
    <source>
        <dbReference type="ARBA" id="ARBA00023180"/>
    </source>
</evidence>
<dbReference type="GeneID" id="17349936"/>
<evidence type="ECO:0000313" key="7">
    <source>
        <dbReference type="Proteomes" id="UP000008141"/>
    </source>
</evidence>
<evidence type="ECO:0000256" key="2">
    <source>
        <dbReference type="ARBA" id="ARBA00022801"/>
    </source>
</evidence>
<dbReference type="Proteomes" id="UP000008141">
    <property type="component" value="Unassembled WGS sequence"/>
</dbReference>
<dbReference type="PANTHER" id="PTHR22762">
    <property type="entry name" value="ALPHA-GLUCOSIDASE"/>
    <property type="match status" value="1"/>
</dbReference>
<dbReference type="GO" id="GO:0006491">
    <property type="term" value="P:N-glycan processing"/>
    <property type="evidence" value="ECO:0007669"/>
    <property type="project" value="TreeGrafter"/>
</dbReference>
<keyword evidence="1" id="KW-0732">Signal</keyword>
<dbReference type="EMBL" id="GL434052">
    <property type="protein sequence ID" value="EFN50503.1"/>
    <property type="molecule type" value="Genomic_DNA"/>
</dbReference>
<feature type="domain" description="DUF5110" evidence="5">
    <location>
        <begin position="59"/>
        <end position="100"/>
    </location>
</feature>
<dbReference type="InterPro" id="IPR013780">
    <property type="entry name" value="Glyco_hydro_b"/>
</dbReference>
<protein>
    <recommendedName>
        <fullName evidence="5">DUF5110 domain-containing protein</fullName>
    </recommendedName>
</protein>
<dbReference type="AlphaFoldDB" id="E1ZUJ2"/>
<dbReference type="InterPro" id="IPR033403">
    <property type="entry name" value="DUF5110"/>
</dbReference>
<dbReference type="RefSeq" id="XP_005842635.1">
    <property type="nucleotide sequence ID" value="XM_005842578.1"/>
</dbReference>
<proteinExistence type="predicted"/>
<keyword evidence="7" id="KW-1185">Reference proteome</keyword>
<organism evidence="7">
    <name type="scientific">Chlorella variabilis</name>
    <name type="common">Green alga</name>
    <dbReference type="NCBI Taxonomy" id="554065"/>
    <lineage>
        <taxon>Eukaryota</taxon>
        <taxon>Viridiplantae</taxon>
        <taxon>Chlorophyta</taxon>
        <taxon>core chlorophytes</taxon>
        <taxon>Trebouxiophyceae</taxon>
        <taxon>Chlorellales</taxon>
        <taxon>Chlorellaceae</taxon>
        <taxon>Chlorella clade</taxon>
        <taxon>Chlorella</taxon>
    </lineage>
</organism>
<accession>E1ZUJ2</accession>
<keyword evidence="2" id="KW-0378">Hydrolase</keyword>
<dbReference type="STRING" id="554065.E1ZUJ2"/>
<evidence type="ECO:0000256" key="1">
    <source>
        <dbReference type="ARBA" id="ARBA00022729"/>
    </source>
</evidence>
<dbReference type="Gene3D" id="2.60.40.1180">
    <property type="entry name" value="Golgi alpha-mannosidase II"/>
    <property type="match status" value="1"/>
</dbReference>
<dbReference type="eggNOG" id="KOG1066">
    <property type="taxonomic scope" value="Eukaryota"/>
</dbReference>